<feature type="domain" description="EGF-like" evidence="20">
    <location>
        <begin position="470"/>
        <end position="505"/>
    </location>
</feature>
<feature type="disulfide bond" evidence="15">
    <location>
        <begin position="571"/>
        <end position="580"/>
    </location>
</feature>
<dbReference type="SUPFAM" id="SSF57184">
    <property type="entry name" value="Growth factor receptor domain"/>
    <property type="match status" value="2"/>
</dbReference>
<dbReference type="GO" id="GO:0005112">
    <property type="term" value="F:Notch binding"/>
    <property type="evidence" value="ECO:0007669"/>
    <property type="project" value="InterPro"/>
</dbReference>
<dbReference type="OrthoDB" id="283575at2759"/>
<dbReference type="SUPFAM" id="SSF57603">
    <property type="entry name" value="FnI-like domain"/>
    <property type="match status" value="1"/>
</dbReference>
<evidence type="ECO:0000256" key="11">
    <source>
        <dbReference type="ARBA" id="ARBA00022989"/>
    </source>
</evidence>
<comment type="caution">
    <text evidence="15">Lacks conserved residue(s) required for the propagation of feature annotation.</text>
</comment>
<keyword evidence="4" id="KW-1003">Cell membrane</keyword>
<feature type="disulfide bond" evidence="15">
    <location>
        <begin position="828"/>
        <end position="837"/>
    </location>
</feature>
<dbReference type="SMART" id="SM00181">
    <property type="entry name" value="EGF"/>
    <property type="match status" value="16"/>
</dbReference>
<dbReference type="FunFam" id="2.10.25.10:FF:000018">
    <property type="entry name" value="Delta-like 1"/>
    <property type="match status" value="1"/>
</dbReference>
<reference evidence="23" key="3">
    <citation type="submission" date="2022-01" db="EMBL/GenBank/DDBJ databases">
        <authorList>
            <person name="Rubenstein D.R."/>
        </authorList>
    </citation>
    <scope>NUCLEOTIDE SEQUENCE</scope>
    <source>
        <strain evidence="23">SS15</strain>
        <tissue evidence="23">Liver</tissue>
    </source>
</reference>
<dbReference type="PROSITE" id="PS50026">
    <property type="entry name" value="EGF_3"/>
    <property type="match status" value="15"/>
</dbReference>
<dbReference type="GO" id="GO:0005886">
    <property type="term" value="C:plasma membrane"/>
    <property type="evidence" value="ECO:0007669"/>
    <property type="project" value="UniProtKB-SubCell"/>
</dbReference>
<dbReference type="FunFam" id="2.10.25.10:FF:000148">
    <property type="entry name" value="Delta-like protein"/>
    <property type="match status" value="2"/>
</dbReference>
<feature type="disulfide bond" evidence="15">
    <location>
        <begin position="495"/>
        <end position="504"/>
    </location>
</feature>
<dbReference type="FunFam" id="2.10.25.10:FF:000143">
    <property type="entry name" value="Protein crumbs 1"/>
    <property type="match status" value="1"/>
</dbReference>
<evidence type="ECO:0000256" key="3">
    <source>
        <dbReference type="ARBA" id="ARBA00022473"/>
    </source>
</evidence>
<dbReference type="Pfam" id="PF00008">
    <property type="entry name" value="EGF"/>
    <property type="match status" value="6"/>
</dbReference>
<evidence type="ECO:0000256" key="1">
    <source>
        <dbReference type="ARBA" id="ARBA00004236"/>
    </source>
</evidence>
<dbReference type="PRINTS" id="PR02059">
    <property type="entry name" value="JAGGEDFAMILY"/>
</dbReference>
<feature type="disulfide bond" evidence="15">
    <location>
        <begin position="533"/>
        <end position="542"/>
    </location>
</feature>
<keyword evidence="24" id="KW-1185">Reference proteome</keyword>
<feature type="disulfide bond" evidence="15">
    <location>
        <begin position="675"/>
        <end position="684"/>
    </location>
</feature>
<dbReference type="FunFam" id="2.10.25.10:FF:000117">
    <property type="entry name" value="Delta-like protein"/>
    <property type="match status" value="2"/>
</dbReference>
<evidence type="ECO:0000256" key="4">
    <source>
        <dbReference type="ARBA" id="ARBA00022475"/>
    </source>
</evidence>
<evidence type="ECO:0000256" key="5">
    <source>
        <dbReference type="ARBA" id="ARBA00022536"/>
    </source>
</evidence>
<reference evidence="23 24" key="2">
    <citation type="journal article" date="2021" name="J. Hered.">
        <title>Feather Gene Expression Elucidates the Developmental Basis of Plumage Iridescence in African Starlings.</title>
        <authorList>
            <person name="Rubenstein D.R."/>
            <person name="Corvelo A."/>
            <person name="MacManes M.D."/>
            <person name="Maia R."/>
            <person name="Narzisi G."/>
            <person name="Rousaki A."/>
            <person name="Vandenabeele P."/>
            <person name="Shawkey M.D."/>
            <person name="Solomon J."/>
        </authorList>
    </citation>
    <scope>NUCLEOTIDE SEQUENCE [LARGE SCALE GENOMIC DNA]</scope>
    <source>
        <strain evidence="23">SS15</strain>
    </source>
</reference>
<evidence type="ECO:0000256" key="17">
    <source>
        <dbReference type="RuleBase" id="RU280815"/>
    </source>
</evidence>
<feature type="disulfide bond" evidence="15">
    <location>
        <begin position="458"/>
        <end position="467"/>
    </location>
</feature>
<evidence type="ECO:0000256" key="8">
    <source>
        <dbReference type="ARBA" id="ARBA00022737"/>
    </source>
</evidence>
<dbReference type="Pfam" id="PF12661">
    <property type="entry name" value="hEGF"/>
    <property type="match status" value="1"/>
</dbReference>
<feature type="domain" description="EGF-like" evidence="20">
    <location>
        <begin position="649"/>
        <end position="685"/>
    </location>
</feature>
<feature type="domain" description="EGF-like" evidence="20">
    <location>
        <begin position="610"/>
        <end position="647"/>
    </location>
</feature>
<dbReference type="InterPro" id="IPR001881">
    <property type="entry name" value="EGF-like_Ca-bd_dom"/>
</dbReference>
<feature type="domain" description="EGF-like" evidence="20">
    <location>
        <begin position="189"/>
        <end position="222"/>
    </location>
</feature>
<dbReference type="GO" id="GO:0048468">
    <property type="term" value="P:cell development"/>
    <property type="evidence" value="ECO:0007669"/>
    <property type="project" value="UniProtKB-ARBA"/>
</dbReference>
<evidence type="ECO:0000313" key="23">
    <source>
        <dbReference type="EMBL" id="KAI1240379.1"/>
    </source>
</evidence>
<dbReference type="GO" id="GO:0042491">
    <property type="term" value="P:inner ear auditory receptor cell differentiation"/>
    <property type="evidence" value="ECO:0007669"/>
    <property type="project" value="UniProtKB-ARBA"/>
</dbReference>
<comment type="function">
    <text evidence="17">Putative Notch ligand involved in the mediation of Notch signaling.</text>
</comment>
<dbReference type="InterPro" id="IPR056986">
    <property type="entry name" value="JAG1_1/2_dom"/>
</dbReference>
<dbReference type="Pfam" id="PF01414">
    <property type="entry name" value="DSL"/>
    <property type="match status" value="1"/>
</dbReference>
<feature type="domain" description="EGF-like" evidence="20">
    <location>
        <begin position="802"/>
        <end position="838"/>
    </location>
</feature>
<feature type="disulfide bond" evidence="15">
    <location>
        <begin position="283"/>
        <end position="292"/>
    </location>
</feature>
<organism evidence="22">
    <name type="scientific">Lamprotornis superbus</name>
    <dbReference type="NCBI Taxonomy" id="245042"/>
    <lineage>
        <taxon>Eukaryota</taxon>
        <taxon>Metazoa</taxon>
        <taxon>Chordata</taxon>
        <taxon>Craniata</taxon>
        <taxon>Vertebrata</taxon>
        <taxon>Euteleostomi</taxon>
        <taxon>Archelosauria</taxon>
        <taxon>Archosauria</taxon>
        <taxon>Dinosauria</taxon>
        <taxon>Saurischia</taxon>
        <taxon>Theropoda</taxon>
        <taxon>Coelurosauria</taxon>
        <taxon>Aves</taxon>
        <taxon>Neognathae</taxon>
        <taxon>Neoaves</taxon>
        <taxon>Telluraves</taxon>
        <taxon>Australaves</taxon>
        <taxon>Passeriformes</taxon>
        <taxon>Sturnidae</taxon>
        <taxon>Lamprotornis</taxon>
    </lineage>
</organism>
<keyword evidence="9" id="KW-0106">Calcium</keyword>
<evidence type="ECO:0000256" key="12">
    <source>
        <dbReference type="ARBA" id="ARBA00023136"/>
    </source>
</evidence>
<dbReference type="InterPro" id="IPR000742">
    <property type="entry name" value="EGF"/>
</dbReference>
<dbReference type="SMART" id="SM00051">
    <property type="entry name" value="DSL"/>
    <property type="match status" value="1"/>
</dbReference>
<feature type="disulfide bond" evidence="16">
    <location>
        <begin position="179"/>
        <end position="188"/>
    </location>
</feature>
<keyword evidence="7 17" id="KW-0732">Signal</keyword>
<feature type="domain" description="EGF-like" evidence="20">
    <location>
        <begin position="840"/>
        <end position="878"/>
    </location>
</feature>
<evidence type="ECO:0000256" key="2">
    <source>
        <dbReference type="ARBA" id="ARBA00004479"/>
    </source>
</evidence>
<dbReference type="GO" id="GO:0030878">
    <property type="term" value="P:thyroid gland development"/>
    <property type="evidence" value="ECO:0007669"/>
    <property type="project" value="UniProtKB-ARBA"/>
</dbReference>
<sequence>MQNVNGELQNGNCCDGTRNPGDKKCTRDECDTYFKVCLKEYQSRVTAGGPCSFGSKSTPVIGGNTFNLKYNRNNEKNRIVIPFSFAWPRSYTLLVEAWDYNDNSTNPDRIIEKASHSGMINPSRQWQTLKHNAGVAHFEYQIRVTCAEHYYGFGCNKFCRPRDDFFTHHTCDQNGNKTCLEGWMGPECNKAICRQGCSPKHGSCTIPGECRCQYGWQGQYCDKCIPHPGCVHGTCIEPWQCLCETNWGGQLCDKDLNYCGTHPPCLNGGTCSNTGPDKYQCSCPEGYSGQNCEIAEHACLSDPCHNGGSCLETSTGFECVCAPGWAGPTCTDSESFSEAFAEIKDNLEIPSRIPVVLLFLRENLTSSNHLSDLSITAIANLVVELSLSLFCIADIDDCTPNPCGHGGTCQDLVDGFKCICPPQWTGKTCQLDANECEGKPCVNANSCRNLIGSYYCDCITGWSGHNCDININDCRGQCQNGGSCRDLVNGYRCICSPGYAGDHCEKDINECASNPCMNGGHCQDEINGFQCLCPAGFSGNLCQLDIDYCEPNPCQNGAQCFNLAMDYFCNCPEDYEGKNCSHLKDHCRTTPCEVIDSCTVAVASNSTPEGVRYISSNVCGPHGKCKSQAGGKFTCECNKGFTGTYCHENINDCESNPCKNGGTCIDGINSYKCICSDGWEGTYCETNINDCSKNPCHNGGTCRDLVNDFFCECKNGWKGKTCHSRDSQCDEATCNNGGTCYDEGDTFKCMCPAGWEGATCNIARNSSCLPNPCHNGGTCVVSGDSFTCVCKEGWEGPTCTQNTNDCSPHPCYNSGTCVDGENWYRCECAPGFAGPDCRININECQSSPCAFGATCVDEINGYRCICPPGRSVTGRPCITSVRVMPDGTKWDDDCNTCQCLNGKVTCSKVWCGPRPCVLHGKGPSECPAGHACVPVRDDHCFTHPCAAVGECWPSNQQPVRTKCNSDSYYQDNCANITFTFNKEMMAPGLTTEHVCSELRNLNILKNVSVEYSIYITCEPSHLANNEIHVAISAEDTGEDENPIKDITDKIIDLVSKRDGNNTLIAAVAEVRVQRRPTKNKTDFLVPLLSSVLTVAWICCLVTVFYWCIRKRRKQSSHTHTASDDNTTNNVREQLNQIKNPIEKHGANTVPIKDYENKNSKIAKIRTHNSEVEEDDMDKHQQKARFAKQPAYTLVDRDEKPPNSTPTKHPNWTNKQDNRDLESAQSLNRMEYILGTTATIKNKFIIYFFIVFLLGAGGGNLSAVAVGLRRFESSVSLVLTASWPMSLGVLREGVVTPKLTLPHQSSAPPHGKGPSYVEVPGKGADGAGYISLHTNIFMSLGMPALGTAPSALLTGAKGSLECWNLKSLRPGNLNQVGAQMCDCISSHVLTACFCSLSASPRAESSPASQLSQVQGAALSSVESQGRSFMVFRTLTAMAIMVTVCQCTLSLLAKLLGWRRRRGVQALPWHWGSSSRAMRDQTASDWSPSPDLPASAFCDVHGQLSQQQIPSSGIIEVDSKEGRTVEANFLNKFQVTAEMPCDTPSLPQLSGFLCISCQNKHFQLPPGSAAECFDIPLMKGSVRSGSLSPHLHPGYWKREIRFVVQEHVRPHLCQSSGCRRMGDKEKSKVWEDDPGLEVEKRERQGHSLCISERIQHTTFDSNEAQKYTAPKSLELFKTVKDKRNDATVDLRDVPRHQRRDENSILNNVTKYPKEKSSVLSYTDNRFNLPKPPLNIWPSFERVQAVSPVHKKDNSEHTSGSSSSKPGSLQPWFCWYWERPFSRAWSWQEQKSFPAGSCTISSVLSAAELLTLIRTWVTPATLMLLDHRSLAEPVFWSLSDFVLEPAALTQSCKEGSHFQHLPPTTAESEVFAGCEHHLAVSDEHHFSALIQEAPSCSQLCLCSPSAGLDSYVSHQAEH</sequence>
<dbReference type="GO" id="GO:0005509">
    <property type="term" value="F:calcium ion binding"/>
    <property type="evidence" value="ECO:0007669"/>
    <property type="project" value="InterPro"/>
</dbReference>
<evidence type="ECO:0000256" key="16">
    <source>
        <dbReference type="PROSITE-ProRule" id="PRU00377"/>
    </source>
</evidence>
<dbReference type="InterPro" id="IPR026219">
    <property type="entry name" value="Jagged/Serrate"/>
</dbReference>
<keyword evidence="5 15" id="KW-0245">EGF-like domain</keyword>
<feature type="domain" description="EGF-like" evidence="20">
    <location>
        <begin position="255"/>
        <end position="293"/>
    </location>
</feature>
<keyword evidence="6 17" id="KW-0812">Transmembrane</keyword>
<evidence type="ECO:0000256" key="13">
    <source>
        <dbReference type="ARBA" id="ARBA00023157"/>
    </source>
</evidence>
<evidence type="ECO:0000256" key="9">
    <source>
        <dbReference type="ARBA" id="ARBA00022837"/>
    </source>
</evidence>
<keyword evidence="11 17" id="KW-1133">Transmembrane helix</keyword>
<dbReference type="Gene3D" id="2.10.25.140">
    <property type="match status" value="1"/>
</dbReference>
<feature type="domain" description="EGF-like" evidence="20">
    <location>
        <begin position="507"/>
        <end position="543"/>
    </location>
</feature>
<dbReference type="PANTHER" id="PTHR12916">
    <property type="entry name" value="CYTOCHROME C OXIDASE POLYPEPTIDE VIC-2"/>
    <property type="match status" value="1"/>
</dbReference>
<dbReference type="Gene3D" id="2.60.40.3510">
    <property type="match status" value="1"/>
</dbReference>
<evidence type="ECO:0000256" key="7">
    <source>
        <dbReference type="ARBA" id="ARBA00022729"/>
    </source>
</evidence>
<dbReference type="Pfam" id="PF07657">
    <property type="entry name" value="MNNL"/>
    <property type="match status" value="1"/>
</dbReference>
<dbReference type="PROSITE" id="PS01186">
    <property type="entry name" value="EGF_2"/>
    <property type="match status" value="11"/>
</dbReference>
<evidence type="ECO:0000313" key="22">
    <source>
        <dbReference type="EMBL" id="KAG0123691.1"/>
    </source>
</evidence>
<feature type="domain" description="DSL" evidence="21">
    <location>
        <begin position="144"/>
        <end position="188"/>
    </location>
</feature>
<keyword evidence="12 17" id="KW-0472">Membrane</keyword>
<dbReference type="PANTHER" id="PTHR12916:SF12">
    <property type="entry name" value="DELTA-LIKE PROTEIN"/>
    <property type="match status" value="1"/>
</dbReference>
<feature type="disulfide bond" evidence="15">
    <location>
        <begin position="321"/>
        <end position="330"/>
    </location>
</feature>
<protein>
    <recommendedName>
        <fullName evidence="17">Delta-like protein</fullName>
    </recommendedName>
</protein>
<evidence type="ECO:0000256" key="14">
    <source>
        <dbReference type="ARBA" id="ARBA00023180"/>
    </source>
</evidence>
<feature type="disulfide bond" evidence="15">
    <location>
        <begin position="790"/>
        <end position="799"/>
    </location>
</feature>
<feature type="disulfide bond" evidence="16">
    <location>
        <begin position="159"/>
        <end position="171"/>
    </location>
</feature>
<dbReference type="GO" id="GO:0061008">
    <property type="term" value="P:hepaticobiliary system development"/>
    <property type="evidence" value="ECO:0007669"/>
    <property type="project" value="UniProtKB-ARBA"/>
</dbReference>
<feature type="disulfide bond" evidence="15">
    <location>
        <begin position="637"/>
        <end position="646"/>
    </location>
</feature>
<reference evidence="22" key="1">
    <citation type="submission" date="2020-10" db="EMBL/GenBank/DDBJ databases">
        <title>Feather gene expression reveals the developmental basis of iridescence in African starlings.</title>
        <authorList>
            <person name="Rubenstein D.R."/>
        </authorList>
    </citation>
    <scope>NUCLEOTIDE SEQUENCE</scope>
    <source>
        <strain evidence="22">SS15</strain>
        <tissue evidence="22">Liver</tissue>
    </source>
</reference>
<feature type="disulfide bond" evidence="15">
    <location>
        <begin position="713"/>
        <end position="722"/>
    </location>
</feature>
<dbReference type="InterPro" id="IPR018097">
    <property type="entry name" value="EGF_Ca-bd_CS"/>
</dbReference>
<dbReference type="InterPro" id="IPR001774">
    <property type="entry name" value="DSL"/>
</dbReference>
<dbReference type="InterPro" id="IPR011651">
    <property type="entry name" value="Notch_ligand_N"/>
</dbReference>
<keyword evidence="10" id="KW-0914">Notch signaling pathway</keyword>
<dbReference type="FunFam" id="2.10.25.140:FF:000001">
    <property type="entry name" value="Delta-like protein"/>
    <property type="match status" value="1"/>
</dbReference>
<dbReference type="Proteomes" id="UP000618051">
    <property type="component" value="Unassembled WGS sequence"/>
</dbReference>
<dbReference type="Pfam" id="PF25024">
    <property type="entry name" value="EGF_TEN"/>
    <property type="match status" value="1"/>
</dbReference>
<feature type="compositionally biased region" description="Polar residues" evidence="18">
    <location>
        <begin position="1204"/>
        <end position="1214"/>
    </location>
</feature>
<proteinExistence type="predicted"/>
<evidence type="ECO:0000259" key="20">
    <source>
        <dbReference type="PROSITE" id="PS50026"/>
    </source>
</evidence>
<dbReference type="FunFam" id="2.60.40.3510:FF:000001">
    <property type="entry name" value="Delta-like protein"/>
    <property type="match status" value="1"/>
</dbReference>
<feature type="domain" description="EGF-like" evidence="20">
    <location>
        <begin position="295"/>
        <end position="331"/>
    </location>
</feature>
<dbReference type="FunFam" id="2.10.25.10:FF:000181">
    <property type="entry name" value="Delta-like protein"/>
    <property type="match status" value="1"/>
</dbReference>
<dbReference type="EMBL" id="JADDUC020000003">
    <property type="protein sequence ID" value="KAI1240379.1"/>
    <property type="molecule type" value="Genomic_DNA"/>
</dbReference>
<keyword evidence="8 17" id="KW-0677">Repeat</keyword>
<comment type="caution">
    <text evidence="22">The sequence shown here is derived from an EMBL/GenBank/DDBJ whole genome shotgun (WGS) entry which is preliminary data.</text>
</comment>
<dbReference type="GO" id="GO:0007219">
    <property type="term" value="P:Notch signaling pathway"/>
    <property type="evidence" value="ECO:0007669"/>
    <property type="project" value="UniProtKB-KW"/>
</dbReference>
<dbReference type="PROSITE" id="PS51051">
    <property type="entry name" value="DSL"/>
    <property type="match status" value="1"/>
</dbReference>
<dbReference type="PROSITE" id="PS00010">
    <property type="entry name" value="ASX_HYDROXYL"/>
    <property type="match status" value="10"/>
</dbReference>
<feature type="region of interest" description="Disordered" evidence="18">
    <location>
        <begin position="1189"/>
        <end position="1219"/>
    </location>
</feature>
<feature type="domain" description="EGF-like" evidence="20">
    <location>
        <begin position="394"/>
        <end position="430"/>
    </location>
</feature>
<feature type="disulfide bond" evidence="15">
    <location>
        <begin position="420"/>
        <end position="429"/>
    </location>
</feature>
<dbReference type="EMBL" id="JADDUC010000027">
    <property type="protein sequence ID" value="KAG0123691.1"/>
    <property type="molecule type" value="Genomic_DNA"/>
</dbReference>
<dbReference type="InterPro" id="IPR009030">
    <property type="entry name" value="Growth_fac_rcpt_cys_sf"/>
</dbReference>
<evidence type="ECO:0000259" key="21">
    <source>
        <dbReference type="PROSITE" id="PS51051"/>
    </source>
</evidence>
<dbReference type="SUPFAM" id="SSF57196">
    <property type="entry name" value="EGF/Laminin"/>
    <property type="match status" value="6"/>
</dbReference>
<feature type="domain" description="EGF-like" evidence="20">
    <location>
        <begin position="764"/>
        <end position="800"/>
    </location>
</feature>
<dbReference type="InterPro" id="IPR013032">
    <property type="entry name" value="EGF-like_CS"/>
</dbReference>
<dbReference type="PROSITE" id="PS01187">
    <property type="entry name" value="EGF_CA"/>
    <property type="match status" value="3"/>
</dbReference>
<dbReference type="FunFam" id="2.10.25.10:FF:000007">
    <property type="entry name" value="Delta-like protein"/>
    <property type="match status" value="3"/>
</dbReference>
<feature type="transmembrane region" description="Helical" evidence="19">
    <location>
        <begin position="1083"/>
        <end position="1108"/>
    </location>
</feature>
<feature type="domain" description="EGF-like" evidence="20">
    <location>
        <begin position="545"/>
        <end position="581"/>
    </location>
</feature>
<dbReference type="Pfam" id="PF23575">
    <property type="entry name" value="JAG1"/>
    <property type="match status" value="1"/>
</dbReference>
<feature type="region of interest" description="Disordered" evidence="18">
    <location>
        <begin position="1745"/>
        <end position="1764"/>
    </location>
</feature>
<dbReference type="CDD" id="cd00054">
    <property type="entry name" value="EGF_CA"/>
    <property type="match status" value="14"/>
</dbReference>
<evidence type="ECO:0000256" key="15">
    <source>
        <dbReference type="PROSITE-ProRule" id="PRU00076"/>
    </source>
</evidence>
<keyword evidence="3 17" id="KW-0217">Developmental protein</keyword>
<dbReference type="Pfam" id="PF21700">
    <property type="entry name" value="EGF_DL_JAG"/>
    <property type="match status" value="1"/>
</dbReference>
<keyword evidence="14" id="KW-0325">Glycoprotein</keyword>
<feature type="disulfide bond" evidence="16">
    <location>
        <begin position="146"/>
        <end position="155"/>
    </location>
</feature>
<evidence type="ECO:0000313" key="24">
    <source>
        <dbReference type="Proteomes" id="UP000618051"/>
    </source>
</evidence>
<name>A0A835NVP6_9PASS</name>
<evidence type="ECO:0000256" key="6">
    <source>
        <dbReference type="ARBA" id="ARBA00022692"/>
    </source>
</evidence>
<dbReference type="FunFam" id="2.10.25.10:FF:000229">
    <property type="entry name" value="Delta-like protein"/>
    <property type="match status" value="1"/>
</dbReference>
<feature type="disulfide bond" evidence="15">
    <location>
        <begin position="474"/>
        <end position="484"/>
    </location>
</feature>
<comment type="subcellular location">
    <subcellularLocation>
        <location evidence="1">Cell membrane</location>
    </subcellularLocation>
    <subcellularLocation>
        <location evidence="2 17">Membrane</location>
        <topology evidence="2 17">Single-pass type I membrane protein</topology>
    </subcellularLocation>
</comment>
<dbReference type="FunFam" id="2.10.25.10:FF:000431">
    <property type="entry name" value="Delta-like protein"/>
    <property type="match status" value="1"/>
</dbReference>
<gene>
    <name evidence="23" type="ORF">IHE44_0008798</name>
    <name evidence="22" type="ORF">IHE44_007167</name>
</gene>
<dbReference type="SMART" id="SM00215">
    <property type="entry name" value="VWC_out"/>
    <property type="match status" value="1"/>
</dbReference>
<dbReference type="InterPro" id="IPR001007">
    <property type="entry name" value="VWF_dom"/>
</dbReference>
<evidence type="ECO:0000256" key="18">
    <source>
        <dbReference type="SAM" id="MobiDB-lite"/>
    </source>
</evidence>
<dbReference type="InterPro" id="IPR000152">
    <property type="entry name" value="EGF-type_Asp/Asn_hydroxyl_site"/>
</dbReference>
<dbReference type="Gene3D" id="2.10.25.10">
    <property type="entry name" value="Laminin"/>
    <property type="match status" value="14"/>
</dbReference>
<keyword evidence="13 15" id="KW-1015">Disulfide bond</keyword>
<dbReference type="SMART" id="SM00179">
    <property type="entry name" value="EGF_CA"/>
    <property type="match status" value="14"/>
</dbReference>
<dbReference type="SMART" id="SM00214">
    <property type="entry name" value="VWC"/>
    <property type="match status" value="1"/>
</dbReference>
<evidence type="ECO:0000256" key="10">
    <source>
        <dbReference type="ARBA" id="ARBA00022976"/>
    </source>
</evidence>
<feature type="disulfide bond" evidence="15">
    <location>
        <begin position="751"/>
        <end position="760"/>
    </location>
</feature>
<dbReference type="FunFam" id="2.10.25.10:FF:000613">
    <property type="entry name" value="Delta-like protein"/>
    <property type="match status" value="1"/>
</dbReference>
<evidence type="ECO:0000256" key="19">
    <source>
        <dbReference type="SAM" id="Phobius"/>
    </source>
</evidence>
<accession>A0A835NVP6</accession>
<dbReference type="PROSITE" id="PS00022">
    <property type="entry name" value="EGF_1"/>
    <property type="match status" value="14"/>
</dbReference>
<dbReference type="FunFam" id="2.10.25.10:FF:000146">
    <property type="entry name" value="Putative neurogenic locus notch"/>
    <property type="match status" value="1"/>
</dbReference>
<feature type="domain" description="EGF-like" evidence="20">
    <location>
        <begin position="725"/>
        <end position="761"/>
    </location>
</feature>
<feature type="domain" description="EGF-like" evidence="20">
    <location>
        <begin position="687"/>
        <end position="723"/>
    </location>
</feature>
<feature type="disulfide bond" evidence="15">
    <location>
        <begin position="212"/>
        <end position="221"/>
    </location>
</feature>
<feature type="transmembrane region" description="Helical" evidence="19">
    <location>
        <begin position="1243"/>
        <end position="1267"/>
    </location>
</feature>
<feature type="domain" description="EGF-like" evidence="20">
    <location>
        <begin position="432"/>
        <end position="468"/>
    </location>
</feature>